<dbReference type="AlphaFoldDB" id="A0A2T3AEX8"/>
<dbReference type="Proteomes" id="UP000241462">
    <property type="component" value="Unassembled WGS sequence"/>
</dbReference>
<gene>
    <name evidence="2" type="ORF">BD289DRAFT_144558</name>
</gene>
<evidence type="ECO:0000313" key="3">
    <source>
        <dbReference type="Proteomes" id="UP000241462"/>
    </source>
</evidence>
<dbReference type="EMBL" id="KZ678399">
    <property type="protein sequence ID" value="PSR94320.1"/>
    <property type="molecule type" value="Genomic_DNA"/>
</dbReference>
<organism evidence="2 3">
    <name type="scientific">Coniella lustricola</name>
    <dbReference type="NCBI Taxonomy" id="2025994"/>
    <lineage>
        <taxon>Eukaryota</taxon>
        <taxon>Fungi</taxon>
        <taxon>Dikarya</taxon>
        <taxon>Ascomycota</taxon>
        <taxon>Pezizomycotina</taxon>
        <taxon>Sordariomycetes</taxon>
        <taxon>Sordariomycetidae</taxon>
        <taxon>Diaporthales</taxon>
        <taxon>Schizoparmaceae</taxon>
        <taxon>Coniella</taxon>
    </lineage>
</organism>
<keyword evidence="1" id="KW-0732">Signal</keyword>
<accession>A0A2T3AEX8</accession>
<dbReference type="InParanoid" id="A0A2T3AEX8"/>
<evidence type="ECO:0000313" key="2">
    <source>
        <dbReference type="EMBL" id="PSR94320.1"/>
    </source>
</evidence>
<reference evidence="2 3" key="1">
    <citation type="journal article" date="2018" name="Mycol. Prog.">
        <title>Coniella lustricola, a new species from submerged detritus.</title>
        <authorList>
            <person name="Raudabaugh D.B."/>
            <person name="Iturriaga T."/>
            <person name="Carver A."/>
            <person name="Mondo S."/>
            <person name="Pangilinan J."/>
            <person name="Lipzen A."/>
            <person name="He G."/>
            <person name="Amirebrahimi M."/>
            <person name="Grigoriev I.V."/>
            <person name="Miller A.N."/>
        </authorList>
    </citation>
    <scope>NUCLEOTIDE SEQUENCE [LARGE SCALE GENOMIC DNA]</scope>
    <source>
        <strain evidence="2 3">B22-T-1</strain>
    </source>
</reference>
<feature type="signal peptide" evidence="1">
    <location>
        <begin position="1"/>
        <end position="19"/>
    </location>
</feature>
<sequence length="136" mass="14582">MGPWTSLCFFFFPSRVGKSLLLSSARTEVPHRSLISSLDDNATTTMYTPKDDGYLWTQSRATKSMLAAAITSITPIGLPSNDHGSCSMPSQLPGVNCHCHLLLPGCAHLSLGGAWAPRSRSSTCHIPPGSYSYVVP</sequence>
<evidence type="ECO:0000256" key="1">
    <source>
        <dbReference type="SAM" id="SignalP"/>
    </source>
</evidence>
<protein>
    <recommendedName>
        <fullName evidence="4">Secreted protein</fullName>
    </recommendedName>
</protein>
<name>A0A2T3AEX8_9PEZI</name>
<keyword evidence="3" id="KW-1185">Reference proteome</keyword>
<proteinExistence type="predicted"/>
<feature type="chain" id="PRO_5015648424" description="Secreted protein" evidence="1">
    <location>
        <begin position="20"/>
        <end position="136"/>
    </location>
</feature>
<evidence type="ECO:0008006" key="4">
    <source>
        <dbReference type="Google" id="ProtNLM"/>
    </source>
</evidence>